<reference evidence="2 3" key="1">
    <citation type="submission" date="2024-02" db="EMBL/GenBank/DDBJ databases">
        <title>A draft genome for the cacao thread blight pathogen Marasmius crinis-equi.</title>
        <authorList>
            <person name="Cohen S.P."/>
            <person name="Baruah I.K."/>
            <person name="Amoako-Attah I."/>
            <person name="Bukari Y."/>
            <person name="Meinhardt L.W."/>
            <person name="Bailey B.A."/>
        </authorList>
    </citation>
    <scope>NUCLEOTIDE SEQUENCE [LARGE SCALE GENOMIC DNA]</scope>
    <source>
        <strain evidence="2 3">GH-76</strain>
    </source>
</reference>
<evidence type="ECO:0000313" key="2">
    <source>
        <dbReference type="EMBL" id="KAL0564146.1"/>
    </source>
</evidence>
<comment type="caution">
    <text evidence="2">The sequence shown here is derived from an EMBL/GenBank/DDBJ whole genome shotgun (WGS) entry which is preliminary data.</text>
</comment>
<keyword evidence="3" id="KW-1185">Reference proteome</keyword>
<dbReference type="EMBL" id="JBAHYK010002956">
    <property type="protein sequence ID" value="KAL0564146.1"/>
    <property type="molecule type" value="Genomic_DNA"/>
</dbReference>
<evidence type="ECO:0000256" key="1">
    <source>
        <dbReference type="SAM" id="MobiDB-lite"/>
    </source>
</evidence>
<dbReference type="Proteomes" id="UP001465976">
    <property type="component" value="Unassembled WGS sequence"/>
</dbReference>
<proteinExistence type="predicted"/>
<accession>A0ABR3EMM1</accession>
<gene>
    <name evidence="2" type="ORF">V5O48_017908</name>
</gene>
<organism evidence="2 3">
    <name type="scientific">Marasmius crinis-equi</name>
    <dbReference type="NCBI Taxonomy" id="585013"/>
    <lineage>
        <taxon>Eukaryota</taxon>
        <taxon>Fungi</taxon>
        <taxon>Dikarya</taxon>
        <taxon>Basidiomycota</taxon>
        <taxon>Agaricomycotina</taxon>
        <taxon>Agaricomycetes</taxon>
        <taxon>Agaricomycetidae</taxon>
        <taxon>Agaricales</taxon>
        <taxon>Marasmiineae</taxon>
        <taxon>Marasmiaceae</taxon>
        <taxon>Marasmius</taxon>
    </lineage>
</organism>
<feature type="compositionally biased region" description="Polar residues" evidence="1">
    <location>
        <begin position="8"/>
        <end position="27"/>
    </location>
</feature>
<sequence length="95" mass="10865">MDCAWTSPRPTQTTRIRSSSSPAQSHPATPPKAQADIRRMQLTVAMGKKRVDVQITQEETMEAAELRRRNKGVTFHTVRLLIFEVRIWVAIADYE</sequence>
<evidence type="ECO:0000313" key="3">
    <source>
        <dbReference type="Proteomes" id="UP001465976"/>
    </source>
</evidence>
<name>A0ABR3EMM1_9AGAR</name>
<feature type="region of interest" description="Disordered" evidence="1">
    <location>
        <begin position="1"/>
        <end position="34"/>
    </location>
</feature>
<protein>
    <submittedName>
        <fullName evidence="2">Uncharacterized protein</fullName>
    </submittedName>
</protein>